<evidence type="ECO:0000313" key="1">
    <source>
        <dbReference type="EMBL" id="CAL1239970.1"/>
    </source>
</evidence>
<evidence type="ECO:0000313" key="2">
    <source>
        <dbReference type="Proteomes" id="UP001497493"/>
    </source>
</evidence>
<organism evidence="1 2">
    <name type="scientific">Candidatus Methylocalor cossyra</name>
    <dbReference type="NCBI Taxonomy" id="3108543"/>
    <lineage>
        <taxon>Bacteria</taxon>
        <taxon>Pseudomonadati</taxon>
        <taxon>Pseudomonadota</taxon>
        <taxon>Gammaproteobacteria</taxon>
        <taxon>Methylococcales</taxon>
        <taxon>Methylococcaceae</taxon>
        <taxon>Candidatus Methylocalor</taxon>
    </lineage>
</organism>
<dbReference type="EMBL" id="OZ026884">
    <property type="protein sequence ID" value="CAL1239970.1"/>
    <property type="molecule type" value="Genomic_DNA"/>
</dbReference>
<sequence>MRSRKRCPYRALSKAVRALPMCISPVGLGAKRVLVSGMDAVVGIGVKDAFYLKGTPLAAGSKPAVGCCGQGRRRAVLGRSGIPRPWISPLGICIGNYRHCQFPVRTMP</sequence>
<name>A0ABM9NHC2_9GAMM</name>
<gene>
    <name evidence="1" type="ORF">MECH1_V1_1194</name>
</gene>
<protein>
    <submittedName>
        <fullName evidence="1">Uncharacterized protein</fullName>
    </submittedName>
</protein>
<accession>A0ABM9NHC2</accession>
<reference evidence="1 2" key="1">
    <citation type="submission" date="2024-04" db="EMBL/GenBank/DDBJ databases">
        <authorList>
            <person name="Cremers G."/>
        </authorList>
    </citation>
    <scope>NUCLEOTIDE SEQUENCE [LARGE SCALE GENOMIC DNA]</scope>
    <source>
        <strain evidence="1">MeCH1-AG</strain>
    </source>
</reference>
<keyword evidence="2" id="KW-1185">Reference proteome</keyword>
<dbReference type="Proteomes" id="UP001497493">
    <property type="component" value="Chromosome"/>
</dbReference>
<proteinExistence type="predicted"/>